<name>X1J4F6_9ZZZZ</name>
<feature type="non-terminal residue" evidence="2">
    <location>
        <position position="260"/>
    </location>
</feature>
<organism evidence="2">
    <name type="scientific">marine sediment metagenome</name>
    <dbReference type="NCBI Taxonomy" id="412755"/>
    <lineage>
        <taxon>unclassified sequences</taxon>
        <taxon>metagenomes</taxon>
        <taxon>ecological metagenomes</taxon>
    </lineage>
</organism>
<dbReference type="PANTHER" id="PTHR12110">
    <property type="entry name" value="HYDROXYPYRUVATE ISOMERASE"/>
    <property type="match status" value="1"/>
</dbReference>
<proteinExistence type="predicted"/>
<accession>X1J4F6</accession>
<feature type="non-terminal residue" evidence="2">
    <location>
        <position position="1"/>
    </location>
</feature>
<dbReference type="InterPro" id="IPR013022">
    <property type="entry name" value="Xyl_isomerase-like_TIM-brl"/>
</dbReference>
<comment type="caution">
    <text evidence="2">The sequence shown here is derived from an EMBL/GenBank/DDBJ whole genome shotgun (WGS) entry which is preliminary data.</text>
</comment>
<feature type="domain" description="Xylose isomerase-like TIM barrel" evidence="1">
    <location>
        <begin position="14"/>
        <end position="247"/>
    </location>
</feature>
<dbReference type="Pfam" id="PF01261">
    <property type="entry name" value="AP_endonuc_2"/>
    <property type="match status" value="1"/>
</dbReference>
<gene>
    <name evidence="2" type="ORF">S03H2_51427</name>
</gene>
<dbReference type="PANTHER" id="PTHR12110:SF21">
    <property type="entry name" value="XYLOSE ISOMERASE-LIKE TIM BARREL DOMAIN-CONTAINING PROTEIN"/>
    <property type="match status" value="1"/>
</dbReference>
<dbReference type="InterPro" id="IPR036237">
    <property type="entry name" value="Xyl_isomerase-like_sf"/>
</dbReference>
<evidence type="ECO:0000259" key="1">
    <source>
        <dbReference type="Pfam" id="PF01261"/>
    </source>
</evidence>
<sequence length="260" mass="29087">PFTNVNYTFQETVETISRIGYESIELVFTTLERGTYIHPETLFGKNGKRILETCSSFGVEISALGAYAGHLSRDEMQRRQTIDFVKRSLELAARLGIANVVTVSGEAKMEKEKAWKILFDIMEEEARYAEEVGVKIALHPHIGNLVLSPDDSVRLIETVRSDSFGLTLDAAHLFVSGFDLIDSTKKLGKYVTHAHLMGVQDRIMGDQHPIGIEESDLPNLEWLKALRNEGYCGAIAVRVPDSTDGTILEKRTKSSYNYLC</sequence>
<evidence type="ECO:0000313" key="2">
    <source>
        <dbReference type="EMBL" id="GAH73224.1"/>
    </source>
</evidence>
<dbReference type="AlphaFoldDB" id="X1J4F6"/>
<dbReference type="EMBL" id="BARU01032623">
    <property type="protein sequence ID" value="GAH73224.1"/>
    <property type="molecule type" value="Genomic_DNA"/>
</dbReference>
<dbReference type="InterPro" id="IPR050312">
    <property type="entry name" value="IolE/XylAMocC-like"/>
</dbReference>
<dbReference type="Gene3D" id="3.20.20.150">
    <property type="entry name" value="Divalent-metal-dependent TIM barrel enzymes"/>
    <property type="match status" value="1"/>
</dbReference>
<dbReference type="SUPFAM" id="SSF51658">
    <property type="entry name" value="Xylose isomerase-like"/>
    <property type="match status" value="1"/>
</dbReference>
<protein>
    <recommendedName>
        <fullName evidence="1">Xylose isomerase-like TIM barrel domain-containing protein</fullName>
    </recommendedName>
</protein>
<reference evidence="2" key="1">
    <citation type="journal article" date="2014" name="Front. Microbiol.">
        <title>High frequency of phylogenetically diverse reductive dehalogenase-homologous genes in deep subseafloor sedimentary metagenomes.</title>
        <authorList>
            <person name="Kawai M."/>
            <person name="Futagami T."/>
            <person name="Toyoda A."/>
            <person name="Takaki Y."/>
            <person name="Nishi S."/>
            <person name="Hori S."/>
            <person name="Arai W."/>
            <person name="Tsubouchi T."/>
            <person name="Morono Y."/>
            <person name="Uchiyama I."/>
            <person name="Ito T."/>
            <person name="Fujiyama A."/>
            <person name="Inagaki F."/>
            <person name="Takami H."/>
        </authorList>
    </citation>
    <scope>NUCLEOTIDE SEQUENCE</scope>
    <source>
        <strain evidence="2">Expedition CK06-06</strain>
    </source>
</reference>